<name>A0A9P5EGZ6_9HYPO</name>
<dbReference type="EMBL" id="LUFC02000135">
    <property type="protein sequence ID" value="KAF4501322.1"/>
    <property type="molecule type" value="Genomic_DNA"/>
</dbReference>
<protein>
    <submittedName>
        <fullName evidence="2">Uncharacterized protein</fullName>
    </submittedName>
</protein>
<reference evidence="2" key="1">
    <citation type="submission" date="2020-01" db="EMBL/GenBank/DDBJ databases">
        <title>Identification and distribution of gene clusters putatively required for synthesis of sphingolipid metabolism inhibitors in phylogenetically diverse species of the filamentous fungus Fusarium.</title>
        <authorList>
            <person name="Kim H.-S."/>
            <person name="Busman M."/>
            <person name="Brown D.W."/>
            <person name="Divon H."/>
            <person name="Uhlig S."/>
            <person name="Proctor R.H."/>
        </authorList>
    </citation>
    <scope>NUCLEOTIDE SEQUENCE</scope>
    <source>
        <strain evidence="2">NRRL 31653</strain>
    </source>
</reference>
<evidence type="ECO:0000313" key="2">
    <source>
        <dbReference type="EMBL" id="KAF4501322.1"/>
    </source>
</evidence>
<accession>A0A9P5EGZ6</accession>
<dbReference type="Proteomes" id="UP000737391">
    <property type="component" value="Unassembled WGS sequence"/>
</dbReference>
<organism evidence="2 3">
    <name type="scientific">Fusarium agapanthi</name>
    <dbReference type="NCBI Taxonomy" id="1803897"/>
    <lineage>
        <taxon>Eukaryota</taxon>
        <taxon>Fungi</taxon>
        <taxon>Dikarya</taxon>
        <taxon>Ascomycota</taxon>
        <taxon>Pezizomycotina</taxon>
        <taxon>Sordariomycetes</taxon>
        <taxon>Hypocreomycetidae</taxon>
        <taxon>Hypocreales</taxon>
        <taxon>Nectriaceae</taxon>
        <taxon>Fusarium</taxon>
        <taxon>Fusarium fujikuroi species complex</taxon>
    </lineage>
</organism>
<dbReference type="AlphaFoldDB" id="A0A9P5EGZ6"/>
<feature type="compositionally biased region" description="Basic and acidic residues" evidence="1">
    <location>
        <begin position="80"/>
        <end position="95"/>
    </location>
</feature>
<sequence length="95" mass="10019">MIRSPTAGCRPSAVAAALSMSKKAKHVIAMPTQQWPGIHDAPEGTTSPHSYDFCSLDDTHFRSSRALDCPGHMGASQDAEASRGEGAKEHVGEEG</sequence>
<dbReference type="OrthoDB" id="5081178at2759"/>
<proteinExistence type="predicted"/>
<evidence type="ECO:0000256" key="1">
    <source>
        <dbReference type="SAM" id="MobiDB-lite"/>
    </source>
</evidence>
<gene>
    <name evidence="2" type="ORF">FAGAP_2454</name>
</gene>
<keyword evidence="3" id="KW-1185">Reference proteome</keyword>
<feature type="region of interest" description="Disordered" evidence="1">
    <location>
        <begin position="67"/>
        <end position="95"/>
    </location>
</feature>
<evidence type="ECO:0000313" key="3">
    <source>
        <dbReference type="Proteomes" id="UP000737391"/>
    </source>
</evidence>
<comment type="caution">
    <text evidence="2">The sequence shown here is derived from an EMBL/GenBank/DDBJ whole genome shotgun (WGS) entry which is preliminary data.</text>
</comment>